<dbReference type="EMBL" id="JAOPJF010000021">
    <property type="protein sequence ID" value="KAK1145923.1"/>
    <property type="molecule type" value="Genomic_DNA"/>
</dbReference>
<proteinExistence type="predicted"/>
<sequence>MWRIDAWLRNSLGRLLTQWLLIFVVLSFVCLLLQIMDLCWSKLAYWVDKYIINPIKEKAEKDAEESRLLSLKRLKEAILNSDKEPRPPVPKPLEATTSTSDINPRPPPVLKSLEAKPTPDPNPPHPPLPPLPSIELDSQLLSKALDLALQTRLSPFYTGFTHTTWRSSLRAQRSAVVVNEGTTRITSPGNNIPIDTVAEDQATDYLSHRKKVLRERRYLATTLPAIAAMSSPPSFSTRPAGPGKRLGRLPTMLERAAIWKRLQNNLTRPIIERIVANKYTPTDDHAAYVRRCRGLFAELRALKEVEDWMELDLFMETLQQAMLKPLNRYIARDRCVLSLDDAYAKFIVHEDVRKFYLPLWLSGSMPELLCD</sequence>
<accession>A0ACC3B6N7</accession>
<comment type="caution">
    <text evidence="1">The sequence shown here is derived from an EMBL/GenBank/DDBJ whole genome shotgun (WGS) entry which is preliminary data.</text>
</comment>
<dbReference type="Proteomes" id="UP001177260">
    <property type="component" value="Unassembled WGS sequence"/>
</dbReference>
<evidence type="ECO:0000313" key="1">
    <source>
        <dbReference type="EMBL" id="KAK1145923.1"/>
    </source>
</evidence>
<gene>
    <name evidence="1" type="ORF">N8T08_003870</name>
</gene>
<protein>
    <submittedName>
        <fullName evidence="1">Uncharacterized protein</fullName>
    </submittedName>
</protein>
<name>A0ACC3B6N7_9EURO</name>
<keyword evidence="2" id="KW-1185">Reference proteome</keyword>
<organism evidence="1 2">
    <name type="scientific">Aspergillus melleus</name>
    <dbReference type="NCBI Taxonomy" id="138277"/>
    <lineage>
        <taxon>Eukaryota</taxon>
        <taxon>Fungi</taxon>
        <taxon>Dikarya</taxon>
        <taxon>Ascomycota</taxon>
        <taxon>Pezizomycotina</taxon>
        <taxon>Eurotiomycetes</taxon>
        <taxon>Eurotiomycetidae</taxon>
        <taxon>Eurotiales</taxon>
        <taxon>Aspergillaceae</taxon>
        <taxon>Aspergillus</taxon>
        <taxon>Aspergillus subgen. Circumdati</taxon>
    </lineage>
</organism>
<evidence type="ECO:0000313" key="2">
    <source>
        <dbReference type="Proteomes" id="UP001177260"/>
    </source>
</evidence>
<reference evidence="1 2" key="1">
    <citation type="journal article" date="2023" name="ACS Omega">
        <title>Identification of the Neoaspergillic Acid Biosynthesis Gene Cluster by Establishing an In Vitro CRISPR-Ribonucleoprotein Genetic System in Aspergillus melleus.</title>
        <authorList>
            <person name="Yuan B."/>
            <person name="Grau M.F."/>
            <person name="Murata R.M."/>
            <person name="Torok T."/>
            <person name="Venkateswaran K."/>
            <person name="Stajich J.E."/>
            <person name="Wang C.C.C."/>
        </authorList>
    </citation>
    <scope>NUCLEOTIDE SEQUENCE [LARGE SCALE GENOMIC DNA]</scope>
    <source>
        <strain evidence="1 2">IMV 1140</strain>
    </source>
</reference>